<reference evidence="2 3" key="1">
    <citation type="submission" date="2020-07" db="EMBL/GenBank/DDBJ databases">
        <authorList>
            <person name="Criscuolo A."/>
        </authorList>
    </citation>
    <scope>NUCLEOTIDE SEQUENCE [LARGE SCALE GENOMIC DNA]</scope>
    <source>
        <strain evidence="2">CIP111649</strain>
    </source>
</reference>
<feature type="transmembrane region" description="Helical" evidence="1">
    <location>
        <begin position="41"/>
        <end position="58"/>
    </location>
</feature>
<evidence type="ECO:0000256" key="1">
    <source>
        <dbReference type="SAM" id="Phobius"/>
    </source>
</evidence>
<evidence type="ECO:0008006" key="4">
    <source>
        <dbReference type="Google" id="ProtNLM"/>
    </source>
</evidence>
<organism evidence="2 3">
    <name type="scientific">Jeotgalicoccus meleagridis</name>
    <dbReference type="NCBI Taxonomy" id="2759181"/>
    <lineage>
        <taxon>Bacteria</taxon>
        <taxon>Bacillati</taxon>
        <taxon>Bacillota</taxon>
        <taxon>Bacilli</taxon>
        <taxon>Bacillales</taxon>
        <taxon>Staphylococcaceae</taxon>
        <taxon>Jeotgalicoccus</taxon>
    </lineage>
</organism>
<comment type="caution">
    <text evidence="2">The sequence shown here is derived from an EMBL/GenBank/DDBJ whole genome shotgun (WGS) entry which is preliminary data.</text>
</comment>
<sequence>MKNLFRYIMASVFTIAGILHFKRLDGFKKIVPSYLPFKQGIVIISGIVEIIFGLVLLVKRPGTLMKTMISGFLYAVLPANIYMARKEIPLGEIRVPKPLLYLRIPLQFILIRIIKRL</sequence>
<evidence type="ECO:0000313" key="3">
    <source>
        <dbReference type="Proteomes" id="UP000589351"/>
    </source>
</evidence>
<keyword evidence="3" id="KW-1185">Reference proteome</keyword>
<evidence type="ECO:0000313" key="2">
    <source>
        <dbReference type="EMBL" id="CAD2071775.1"/>
    </source>
</evidence>
<keyword evidence="1" id="KW-0812">Transmembrane</keyword>
<accession>A0A6V7R3Z6</accession>
<dbReference type="Proteomes" id="UP000589351">
    <property type="component" value="Unassembled WGS sequence"/>
</dbReference>
<dbReference type="AlphaFoldDB" id="A0A6V7R3Z6"/>
<gene>
    <name evidence="2" type="ORF">JEODO184_00401</name>
</gene>
<dbReference type="PANTHER" id="PTHR36974">
    <property type="entry name" value="MEMBRANE PROTEIN-RELATED"/>
    <property type="match status" value="1"/>
</dbReference>
<proteinExistence type="predicted"/>
<name>A0A6V7R3Z6_9STAP</name>
<feature type="transmembrane region" description="Helical" evidence="1">
    <location>
        <begin position="6"/>
        <end position="21"/>
    </location>
</feature>
<dbReference type="EMBL" id="CAJEWD010000003">
    <property type="protein sequence ID" value="CAD2071775.1"/>
    <property type="molecule type" value="Genomic_DNA"/>
</dbReference>
<protein>
    <recommendedName>
        <fullName evidence="4">DoxX</fullName>
    </recommendedName>
</protein>
<keyword evidence="1" id="KW-0472">Membrane</keyword>
<dbReference type="PANTHER" id="PTHR36974:SF1">
    <property type="entry name" value="DOXX FAMILY MEMBRANE PROTEIN"/>
    <property type="match status" value="1"/>
</dbReference>
<dbReference type="RefSeq" id="WP_185124945.1">
    <property type="nucleotide sequence ID" value="NZ_CAJEWD010000003.1"/>
</dbReference>
<keyword evidence="1" id="KW-1133">Transmembrane helix</keyword>